<evidence type="ECO:0000256" key="1">
    <source>
        <dbReference type="SAM" id="SignalP"/>
    </source>
</evidence>
<reference evidence="3" key="1">
    <citation type="submission" date="2013-11" db="EMBL/GenBank/DDBJ databases">
        <title>Draft genome sequence from a member of Zhouia, isolated tidal flat.</title>
        <authorList>
            <person name="Jin H."/>
            <person name="Jeon C.O."/>
        </authorList>
    </citation>
    <scope>NUCLEOTIDE SEQUENCE [LARGE SCALE GENOMIC DNA]</scope>
    <source>
        <strain evidence="3">AD3</strain>
    </source>
</reference>
<organism evidence="2 3">
    <name type="scientific">Zhouia amylolytica AD3</name>
    <dbReference type="NCBI Taxonomy" id="1286632"/>
    <lineage>
        <taxon>Bacteria</taxon>
        <taxon>Pseudomonadati</taxon>
        <taxon>Bacteroidota</taxon>
        <taxon>Flavobacteriia</taxon>
        <taxon>Flavobacteriales</taxon>
        <taxon>Flavobacteriaceae</taxon>
        <taxon>Zhouia</taxon>
    </lineage>
</organism>
<name>W2URY5_9FLAO</name>
<dbReference type="eggNOG" id="COG4198">
    <property type="taxonomic scope" value="Bacteria"/>
</dbReference>
<dbReference type="InterPro" id="IPR011990">
    <property type="entry name" value="TPR-like_helical_dom_sf"/>
</dbReference>
<evidence type="ECO:0000313" key="3">
    <source>
        <dbReference type="Proteomes" id="UP000018850"/>
    </source>
</evidence>
<keyword evidence="2" id="KW-0449">Lipoprotein</keyword>
<feature type="chain" id="PRO_5004826099" evidence="1">
    <location>
        <begin position="23"/>
        <end position="480"/>
    </location>
</feature>
<keyword evidence="3" id="KW-1185">Reference proteome</keyword>
<dbReference type="STRING" id="376730.SAMN04487906_2235"/>
<dbReference type="Proteomes" id="UP000018850">
    <property type="component" value="Unassembled WGS sequence"/>
</dbReference>
<dbReference type="SUPFAM" id="SSF48452">
    <property type="entry name" value="TPR-like"/>
    <property type="match status" value="1"/>
</dbReference>
<dbReference type="InterPro" id="IPR041662">
    <property type="entry name" value="SusD-like_2"/>
</dbReference>
<accession>W2URY5</accession>
<dbReference type="RefSeq" id="WP_038260759.1">
    <property type="nucleotide sequence ID" value="NZ_AYXY01000001.1"/>
</dbReference>
<feature type="signal peptide" evidence="1">
    <location>
        <begin position="1"/>
        <end position="22"/>
    </location>
</feature>
<protein>
    <submittedName>
        <fullName evidence="2">Outer membrane lipoprotein omp19</fullName>
    </submittedName>
</protein>
<keyword evidence="1" id="KW-0732">Signal</keyword>
<comment type="caution">
    <text evidence="2">The sequence shown here is derived from an EMBL/GenBank/DDBJ whole genome shotgun (WGS) entry which is preliminary data.</text>
</comment>
<dbReference type="Pfam" id="PF12771">
    <property type="entry name" value="SusD-like_2"/>
    <property type="match status" value="1"/>
</dbReference>
<dbReference type="Gene3D" id="1.25.40.390">
    <property type="match status" value="1"/>
</dbReference>
<gene>
    <name evidence="2" type="ORF">P278_01500</name>
</gene>
<dbReference type="AlphaFoldDB" id="W2URY5"/>
<dbReference type="EMBL" id="AYXY01000001">
    <property type="protein sequence ID" value="ETN96724.1"/>
    <property type="molecule type" value="Genomic_DNA"/>
</dbReference>
<sequence length="480" mass="52965">MKKINLNKIWLCILALSLSFTACDTVDFGDMNVDPNSPTDASSASLLTNAERSLDGIVSSTTTNCYVQYLSNGQYDEESRYQTLNWSFNGLYATLVDLQKVIELNTDEATKVNAQAYGSNGNQIAAATILRVYLLHHMTDRWGMIPYTEAIQGLENQYPKYDSQESIYMGLFDEIDSALGMINSGNGPTGDFLLGGDMTLWREFGNTVKMTMALRLSNADPTTGSAKFNEAYNNAISSNANNIFYPYLNEDTNDNFYQDHFVDQGRRDYLISDVFADALIGTGTPTVPEDPRLTKMADPATNSGTYVGAPYGQSNSATDDYSFITADIITKSDAPLYIYTYSEVLFARAEAAALGWTSEDASALYDQAIAASMEQWGVDATEATAYIALNPYSSLEDIAYEKWVAMFLQGYNSWAEWRRQKAMGYERPLTAPDDLLSNATGIPQRHAYSATAGSLNEENYNAAVSAQGPDNLNTILWINQ</sequence>
<evidence type="ECO:0000313" key="2">
    <source>
        <dbReference type="EMBL" id="ETN96724.1"/>
    </source>
</evidence>
<reference evidence="2 3" key="2">
    <citation type="journal article" date="2016" name="Genome Announc.">
        <title>Draft Genome Sequence of Zhouia amylolytica AD3, Isolated from Tidal Flat Sediment.</title>
        <authorList>
            <person name="Jia B."/>
            <person name="Jin H.M."/>
            <person name="Lee H.J."/>
            <person name="Jeon C.O."/>
        </authorList>
    </citation>
    <scope>NUCLEOTIDE SEQUENCE [LARGE SCALE GENOMIC DNA]</scope>
    <source>
        <strain evidence="2 3">AD3</strain>
    </source>
</reference>
<proteinExistence type="predicted"/>
<dbReference type="PROSITE" id="PS51257">
    <property type="entry name" value="PROKAR_LIPOPROTEIN"/>
    <property type="match status" value="1"/>
</dbReference>
<dbReference type="PATRIC" id="fig|1286632.3.peg.149"/>